<evidence type="ECO:0000259" key="1">
    <source>
        <dbReference type="Pfam" id="PF16363"/>
    </source>
</evidence>
<keyword evidence="3" id="KW-1185">Reference proteome</keyword>
<dbReference type="NCBIfam" id="TIGR02622">
    <property type="entry name" value="CDP_4_6_dhtase"/>
    <property type="match status" value="1"/>
</dbReference>
<reference evidence="2 3" key="1">
    <citation type="submission" date="2015-11" db="EMBL/GenBank/DDBJ databases">
        <authorList>
            <person name="Lin W."/>
        </authorList>
    </citation>
    <scope>NUCLEOTIDE SEQUENCE [LARGE SCALE GENOMIC DNA]</scope>
    <source>
        <strain evidence="2 3">HCH-1</strain>
    </source>
</reference>
<accession>A0ABR5SGN7</accession>
<protein>
    <submittedName>
        <fullName evidence="2">CDP-glucose 4,6-dehydratase</fullName>
        <ecNumber evidence="2">4.2.1.45</ecNumber>
    </submittedName>
</protein>
<dbReference type="EC" id="4.2.1.45" evidence="2"/>
<sequence length="365" mass="40803">MIKKNLFDGAYDGSRVLVTGHTGFKGSWLTLWLLGLGAKVAGFSSYLPSKPCNYEVLKLNNRINNFDGDIRDYNSLSSAFESFRPDIVFHLAAQPIVRLSHEDPLLTFSTNVQGTVNVMHCIKNSGSVRAAVVITSDKCYRNVEWPWGYRENDTLGGDDPYSASKACAEIVFKSYAASFFSGNDSTRIATARAGNVIGGGDWARDRIIPDCVRAWSQGREAVIRNPNATRPWQHVLEPLSGYLQLGARLLLSDIASGESFNFGPDARADHSVGELIGEFMAHWGVCLMRHEGSKIKESSLLKLCCDKALARLNWYAALDFKETVRLTALWYKAFYEGKDDMFEFSIRQIGHYIVEAQKKMLNWSI</sequence>
<dbReference type="EMBL" id="LNQR01000089">
    <property type="protein sequence ID" value="KWT82461.1"/>
    <property type="molecule type" value="Genomic_DNA"/>
</dbReference>
<feature type="domain" description="NAD(P)-binding" evidence="1">
    <location>
        <begin position="17"/>
        <end position="325"/>
    </location>
</feature>
<dbReference type="SUPFAM" id="SSF51735">
    <property type="entry name" value="NAD(P)-binding Rossmann-fold domains"/>
    <property type="match status" value="1"/>
</dbReference>
<dbReference type="InterPro" id="IPR016040">
    <property type="entry name" value="NAD(P)-bd_dom"/>
</dbReference>
<name>A0ABR5SGN7_9BACT</name>
<dbReference type="Gene3D" id="3.40.50.720">
    <property type="entry name" value="NAD(P)-binding Rossmann-like Domain"/>
    <property type="match status" value="1"/>
</dbReference>
<dbReference type="Gene3D" id="3.90.25.10">
    <property type="entry name" value="UDP-galactose 4-epimerase, domain 1"/>
    <property type="match status" value="1"/>
</dbReference>
<comment type="caution">
    <text evidence="2">The sequence shown here is derived from an EMBL/GenBank/DDBJ whole genome shotgun (WGS) entry which is preliminary data.</text>
</comment>
<dbReference type="GO" id="GO:0047733">
    <property type="term" value="F:CDP-glucose 4,6-dehydratase activity"/>
    <property type="evidence" value="ECO:0007669"/>
    <property type="project" value="UniProtKB-EC"/>
</dbReference>
<evidence type="ECO:0000313" key="2">
    <source>
        <dbReference type="EMBL" id="KWT82461.1"/>
    </source>
</evidence>
<dbReference type="InterPro" id="IPR036291">
    <property type="entry name" value="NAD(P)-bd_dom_sf"/>
</dbReference>
<dbReference type="PANTHER" id="PTHR43000">
    <property type="entry name" value="DTDP-D-GLUCOSE 4,6-DEHYDRATASE-RELATED"/>
    <property type="match status" value="1"/>
</dbReference>
<gene>
    <name evidence="2" type="primary">rfbG</name>
    <name evidence="2" type="ORF">ASN18_2493</name>
</gene>
<dbReference type="Pfam" id="PF16363">
    <property type="entry name" value="GDP_Man_Dehyd"/>
    <property type="match status" value="1"/>
</dbReference>
<proteinExistence type="predicted"/>
<keyword evidence="2" id="KW-0456">Lyase</keyword>
<evidence type="ECO:0000313" key="3">
    <source>
        <dbReference type="Proteomes" id="UP000060487"/>
    </source>
</evidence>
<dbReference type="Proteomes" id="UP000060487">
    <property type="component" value="Unassembled WGS sequence"/>
</dbReference>
<dbReference type="InterPro" id="IPR013445">
    <property type="entry name" value="CDP_4_6_deHydtase"/>
</dbReference>
<organism evidence="2 3">
    <name type="scientific">Candidatus Magnetominusculus xianensis</name>
    <dbReference type="NCBI Taxonomy" id="1748249"/>
    <lineage>
        <taxon>Bacteria</taxon>
        <taxon>Pseudomonadati</taxon>
        <taxon>Nitrospirota</taxon>
        <taxon>Nitrospiria</taxon>
        <taxon>Nitrospirales</taxon>
        <taxon>Nitrospiraceae</taxon>
        <taxon>Candidatus Magnetominusculus</taxon>
    </lineage>
</organism>